<accession>A0A0A0F2V4</accession>
<dbReference type="AlphaFoldDB" id="A0A0A0F2V4"/>
<protein>
    <submittedName>
        <fullName evidence="1">Uncharacterized protein</fullName>
    </submittedName>
</protein>
<gene>
    <name evidence="1" type="ORF">N799_05175</name>
</gene>
<proteinExistence type="predicted"/>
<organism evidence="1 2">
    <name type="scientific">Lysobacter arseniciresistens ZS79</name>
    <dbReference type="NCBI Taxonomy" id="913325"/>
    <lineage>
        <taxon>Bacteria</taxon>
        <taxon>Pseudomonadati</taxon>
        <taxon>Pseudomonadota</taxon>
        <taxon>Gammaproteobacteria</taxon>
        <taxon>Lysobacterales</taxon>
        <taxon>Lysobacteraceae</taxon>
        <taxon>Novilysobacter</taxon>
    </lineage>
</organism>
<evidence type="ECO:0000313" key="2">
    <source>
        <dbReference type="Proteomes" id="UP000029989"/>
    </source>
</evidence>
<dbReference type="Proteomes" id="UP000029989">
    <property type="component" value="Unassembled WGS sequence"/>
</dbReference>
<evidence type="ECO:0000313" key="1">
    <source>
        <dbReference type="EMBL" id="KGM57466.1"/>
    </source>
</evidence>
<reference evidence="1 2" key="1">
    <citation type="journal article" date="2015" name="Stand. Genomic Sci.">
        <title>Genomic information of the arsenic-resistant bacterium Lysobacter arseniciresistens type strain ZS79(T) and comparison of Lysobacter draft genomes.</title>
        <authorList>
            <person name="Liu L."/>
            <person name="Zhang S."/>
            <person name="Luo M."/>
            <person name="Wang G."/>
        </authorList>
    </citation>
    <scope>NUCLEOTIDE SEQUENCE [LARGE SCALE GENOMIC DNA]</scope>
    <source>
        <strain evidence="1 2">ZS79</strain>
    </source>
</reference>
<comment type="caution">
    <text evidence="1">The sequence shown here is derived from an EMBL/GenBank/DDBJ whole genome shotgun (WGS) entry which is preliminary data.</text>
</comment>
<sequence>MNIPYSSTPVFSHCYELDAQGQPAAHRVIVFRNWARITFRSCDGFQWEPMIGERVLTQAAVHQILGYDEQDDLGELVAGFRLAMSQVAPLASQMDTVRNLFLEDGEVRMEVGL</sequence>
<dbReference type="RefSeq" id="WP_036206863.1">
    <property type="nucleotide sequence ID" value="NZ_AVPT01000002.1"/>
</dbReference>
<name>A0A0A0F2V4_9GAMM</name>
<keyword evidence="2" id="KW-1185">Reference proteome</keyword>
<dbReference type="EMBL" id="AVPT01000002">
    <property type="protein sequence ID" value="KGM57466.1"/>
    <property type="molecule type" value="Genomic_DNA"/>
</dbReference>